<evidence type="ECO:0000256" key="1">
    <source>
        <dbReference type="SAM" id="Phobius"/>
    </source>
</evidence>
<evidence type="ECO:0000313" key="3">
    <source>
        <dbReference type="Proteomes" id="UP000013911"/>
    </source>
</evidence>
<evidence type="ECO:0000313" key="2">
    <source>
        <dbReference type="EMBL" id="EON73492.1"/>
    </source>
</evidence>
<comment type="caution">
    <text evidence="2">The sequence shown here is derived from an EMBL/GenBank/DDBJ whole genome shotgun (WGS) entry which is preliminary data.</text>
</comment>
<feature type="transmembrane region" description="Helical" evidence="1">
    <location>
        <begin position="12"/>
        <end position="31"/>
    </location>
</feature>
<protein>
    <submittedName>
        <fullName evidence="2">Uncharacterized protein</fullName>
    </submittedName>
</protein>
<dbReference type="AlphaFoldDB" id="R7ZHA3"/>
<keyword evidence="1" id="KW-0812">Transmembrane</keyword>
<proteinExistence type="predicted"/>
<organism evidence="2 3">
    <name type="scientific">Lysinibacillus sphaericus OT4b.31</name>
    <dbReference type="NCBI Taxonomy" id="1285586"/>
    <lineage>
        <taxon>Bacteria</taxon>
        <taxon>Bacillati</taxon>
        <taxon>Bacillota</taxon>
        <taxon>Bacilli</taxon>
        <taxon>Bacillales</taxon>
        <taxon>Bacillaceae</taxon>
        <taxon>Lysinibacillus</taxon>
    </lineage>
</organism>
<reference evidence="2 3" key="1">
    <citation type="submission" date="2013-04" db="EMBL/GenBank/DDBJ databases">
        <title>Draft genome of the heavy metal tolerant bacterium Lysinibacillus sphaericus strain OT4b.31.</title>
        <authorList>
            <person name="Pena-Montenegro T.D."/>
            <person name="Dussan J."/>
        </authorList>
    </citation>
    <scope>NUCLEOTIDE SEQUENCE [LARGE SCALE GENOMIC DNA]</scope>
    <source>
        <strain evidence="2 3">OT4b.31</strain>
    </source>
</reference>
<accession>R7ZHA3</accession>
<keyword evidence="1" id="KW-1133">Transmembrane helix</keyword>
<keyword evidence="1" id="KW-0472">Membrane</keyword>
<dbReference type="Proteomes" id="UP000013911">
    <property type="component" value="Unassembled WGS sequence"/>
</dbReference>
<gene>
    <name evidence="2" type="ORF">H131_05863</name>
</gene>
<dbReference type="EMBL" id="AQPX01000010">
    <property type="protein sequence ID" value="EON73492.1"/>
    <property type="molecule type" value="Genomic_DNA"/>
</dbReference>
<name>R7ZHA3_LYSSH</name>
<sequence length="65" mass="7216">MANSCEGTTQDIKTLITSGTIIVAVALYMIFGRTPAKIRILLLLSNKALLQLKRLKKRPEMIALM</sequence>
<dbReference type="HOGENOM" id="CLU_2844643_0_0_9"/>